<organism evidence="2 3">
    <name type="scientific">Terrimonas rubra</name>
    <dbReference type="NCBI Taxonomy" id="1035890"/>
    <lineage>
        <taxon>Bacteria</taxon>
        <taxon>Pseudomonadati</taxon>
        <taxon>Bacteroidota</taxon>
        <taxon>Chitinophagia</taxon>
        <taxon>Chitinophagales</taxon>
        <taxon>Chitinophagaceae</taxon>
        <taxon>Terrimonas</taxon>
    </lineage>
</organism>
<evidence type="ECO:0000313" key="3">
    <source>
        <dbReference type="Proteomes" id="UP001597511"/>
    </source>
</evidence>
<feature type="chain" id="PRO_5046598216" evidence="1">
    <location>
        <begin position="28"/>
        <end position="152"/>
    </location>
</feature>
<dbReference type="EMBL" id="JBHUOZ010000001">
    <property type="protein sequence ID" value="MFD2919678.1"/>
    <property type="molecule type" value="Genomic_DNA"/>
</dbReference>
<comment type="caution">
    <text evidence="2">The sequence shown here is derived from an EMBL/GenBank/DDBJ whole genome shotgun (WGS) entry which is preliminary data.</text>
</comment>
<evidence type="ECO:0000313" key="2">
    <source>
        <dbReference type="EMBL" id="MFD2919678.1"/>
    </source>
</evidence>
<sequence length="152" mass="16778">MKTNKLSRFIVLLLVFVPLLFSRCSDKGDDLPKEKSYRFTITVNGAVASDRAQFMIVGGSPGGETTMWKVNGVTRNNEQGVGFNTVDFAGSTKTYVIESVKPLTHAQVSVQFINFDAPFTYSYKAEVNNSAKHDQKDIVVAEGAPFSTTYTY</sequence>
<gene>
    <name evidence="2" type="ORF">ACFS6H_08175</name>
</gene>
<keyword evidence="1" id="KW-0732">Signal</keyword>
<proteinExistence type="predicted"/>
<protein>
    <submittedName>
        <fullName evidence="2">Uncharacterized protein</fullName>
    </submittedName>
</protein>
<reference evidence="3" key="1">
    <citation type="journal article" date="2019" name="Int. J. Syst. Evol. Microbiol.">
        <title>The Global Catalogue of Microorganisms (GCM) 10K type strain sequencing project: providing services to taxonomists for standard genome sequencing and annotation.</title>
        <authorList>
            <consortium name="The Broad Institute Genomics Platform"/>
            <consortium name="The Broad Institute Genome Sequencing Center for Infectious Disease"/>
            <person name="Wu L."/>
            <person name="Ma J."/>
        </authorList>
    </citation>
    <scope>NUCLEOTIDE SEQUENCE [LARGE SCALE GENOMIC DNA]</scope>
    <source>
        <strain evidence="3">KCTC 23299</strain>
    </source>
</reference>
<dbReference type="RefSeq" id="WP_386097102.1">
    <property type="nucleotide sequence ID" value="NZ_JBHUOZ010000001.1"/>
</dbReference>
<accession>A0ABW6A300</accession>
<feature type="signal peptide" evidence="1">
    <location>
        <begin position="1"/>
        <end position="27"/>
    </location>
</feature>
<evidence type="ECO:0000256" key="1">
    <source>
        <dbReference type="SAM" id="SignalP"/>
    </source>
</evidence>
<dbReference type="Proteomes" id="UP001597511">
    <property type="component" value="Unassembled WGS sequence"/>
</dbReference>
<keyword evidence="3" id="KW-1185">Reference proteome</keyword>
<name>A0ABW6A300_9BACT</name>